<organism evidence="1 2">
    <name type="scientific">Sphingomonas ginsenosidimutans</name>
    <dbReference type="NCBI Taxonomy" id="862134"/>
    <lineage>
        <taxon>Bacteria</taxon>
        <taxon>Pseudomonadati</taxon>
        <taxon>Pseudomonadota</taxon>
        <taxon>Alphaproteobacteria</taxon>
        <taxon>Sphingomonadales</taxon>
        <taxon>Sphingomonadaceae</taxon>
        <taxon>Sphingomonas</taxon>
    </lineage>
</organism>
<accession>A0A2A4HYC6</accession>
<gene>
    <name evidence="1" type="ORF">COA17_11060</name>
</gene>
<sequence>MAVNTNDPTIRQTNVAVLFGLQVDENTPLALDPTLHAIPVEADSVTYGTPWTQEDSNEATGSYVAGAPLIIGQSTPISFRFRIKGAGPNVVYSSTVKPPHHAVLQAAGWRGQFQAAIAAAVATAGTATSVTLAAGFPGVARALLGSMLLIGAGTGAGSAAAVIEYSAGRVATLADSFTPPLDATTSVSVPASWTYAQTSPSDPASRLVDHPTASVAIYRDGTLANFTAVRGTISLEGSSAKPGYGTFNGTGIFAGRVDAAIPGNIVIASHSAPVLVQGADVSQAALLNRRKCSLSAWSLDPGSQIENIDDPNTPFGFGPGQITDRKSMLKVNPLATLVANRDTISDIGNGVRMPAMLRHGSVVGNRWALVVPLAQPVTLEAEQRGKLMADGTTLQCLPNGKDAVTRDTDRVLVFY</sequence>
<reference evidence="1 2" key="1">
    <citation type="submission" date="2017-09" db="EMBL/GenBank/DDBJ databases">
        <title>Sphingomonas ginsenosidimutans KACC 14949, whole genome shotgun sequence.</title>
        <authorList>
            <person name="Feng G."/>
            <person name="Zhu H."/>
        </authorList>
    </citation>
    <scope>NUCLEOTIDE SEQUENCE [LARGE SCALE GENOMIC DNA]</scope>
    <source>
        <strain evidence="1 2">KACC 14949</strain>
    </source>
</reference>
<name>A0A2A4HYC6_9SPHN</name>
<keyword evidence="2" id="KW-1185">Reference proteome</keyword>
<dbReference type="AlphaFoldDB" id="A0A2A4HYC6"/>
<evidence type="ECO:0000313" key="2">
    <source>
        <dbReference type="Proteomes" id="UP000218784"/>
    </source>
</evidence>
<dbReference type="EMBL" id="NWVD01000004">
    <property type="protein sequence ID" value="PCG08688.1"/>
    <property type="molecule type" value="Genomic_DNA"/>
</dbReference>
<dbReference type="RefSeq" id="WP_096612426.1">
    <property type="nucleotide sequence ID" value="NZ_NWVD01000004.1"/>
</dbReference>
<comment type="caution">
    <text evidence="1">The sequence shown here is derived from an EMBL/GenBank/DDBJ whole genome shotgun (WGS) entry which is preliminary data.</text>
</comment>
<evidence type="ECO:0000313" key="1">
    <source>
        <dbReference type="EMBL" id="PCG08688.1"/>
    </source>
</evidence>
<proteinExistence type="predicted"/>
<protein>
    <submittedName>
        <fullName evidence="1">Uncharacterized protein</fullName>
    </submittedName>
</protein>
<dbReference type="Proteomes" id="UP000218784">
    <property type="component" value="Unassembled WGS sequence"/>
</dbReference>